<keyword evidence="2 3" id="KW-0040">ANK repeat</keyword>
<feature type="non-terminal residue" evidence="4">
    <location>
        <position position="1"/>
    </location>
</feature>
<comment type="caution">
    <text evidence="4">The sequence shown here is derived from an EMBL/GenBank/DDBJ whole genome shotgun (WGS) entry which is preliminary data.</text>
</comment>
<sequence length="163" mass="17057">GIVLGVAGERLDFGCREFVEGVGGAGGPPELGDTALSKSFKKKDYHLTKLLITHGAVGGPGENGLTCLDIVFSGKTVNFDMAKLALDCGEKIDGSSNKNGLLHKSSQKGYVDQMSFLLENGANPNLKGRQEMTPVHLAARGCKLEAVKLLVEGGGEWKLEAGG</sequence>
<dbReference type="AlphaFoldDB" id="A0A9W7EER1"/>
<evidence type="ECO:0000313" key="4">
    <source>
        <dbReference type="EMBL" id="GMH76083.1"/>
    </source>
</evidence>
<evidence type="ECO:0000256" key="1">
    <source>
        <dbReference type="ARBA" id="ARBA00022737"/>
    </source>
</evidence>
<dbReference type="EMBL" id="BRXW01000745">
    <property type="protein sequence ID" value="GMH76083.1"/>
    <property type="molecule type" value="Genomic_DNA"/>
</dbReference>
<dbReference type="InterPro" id="IPR002110">
    <property type="entry name" value="Ankyrin_rpt"/>
</dbReference>
<gene>
    <name evidence="4" type="ORF">TrLO_g1043</name>
</gene>
<dbReference type="Pfam" id="PF12796">
    <property type="entry name" value="Ank_2"/>
    <property type="match status" value="1"/>
</dbReference>
<dbReference type="OrthoDB" id="59416at2759"/>
<dbReference type="InterPro" id="IPR036770">
    <property type="entry name" value="Ankyrin_rpt-contain_sf"/>
</dbReference>
<accession>A0A9W7EER1</accession>
<dbReference type="PROSITE" id="PS50297">
    <property type="entry name" value="ANK_REP_REGION"/>
    <property type="match status" value="1"/>
</dbReference>
<proteinExistence type="predicted"/>
<reference evidence="5" key="1">
    <citation type="journal article" date="2023" name="Commun. Biol.">
        <title>Genome analysis of Parmales, the sister group of diatoms, reveals the evolutionary specialization of diatoms from phago-mixotrophs to photoautotrophs.</title>
        <authorList>
            <person name="Ban H."/>
            <person name="Sato S."/>
            <person name="Yoshikawa S."/>
            <person name="Yamada K."/>
            <person name="Nakamura Y."/>
            <person name="Ichinomiya M."/>
            <person name="Sato N."/>
            <person name="Blanc-Mathieu R."/>
            <person name="Endo H."/>
            <person name="Kuwata A."/>
            <person name="Ogata H."/>
        </authorList>
    </citation>
    <scope>NUCLEOTIDE SEQUENCE [LARGE SCALE GENOMIC DNA]</scope>
    <source>
        <strain evidence="5">NIES 3700</strain>
    </source>
</reference>
<dbReference type="PROSITE" id="PS50088">
    <property type="entry name" value="ANK_REPEAT"/>
    <property type="match status" value="2"/>
</dbReference>
<dbReference type="SUPFAM" id="SSF48403">
    <property type="entry name" value="Ankyrin repeat"/>
    <property type="match status" value="1"/>
</dbReference>
<feature type="repeat" description="ANK" evidence="3">
    <location>
        <begin position="130"/>
        <end position="156"/>
    </location>
</feature>
<feature type="non-terminal residue" evidence="4">
    <location>
        <position position="163"/>
    </location>
</feature>
<organism evidence="4 5">
    <name type="scientific">Triparma laevis f. longispina</name>
    <dbReference type="NCBI Taxonomy" id="1714387"/>
    <lineage>
        <taxon>Eukaryota</taxon>
        <taxon>Sar</taxon>
        <taxon>Stramenopiles</taxon>
        <taxon>Ochrophyta</taxon>
        <taxon>Bolidophyceae</taxon>
        <taxon>Parmales</taxon>
        <taxon>Triparmaceae</taxon>
        <taxon>Triparma</taxon>
    </lineage>
</organism>
<dbReference type="Proteomes" id="UP001165122">
    <property type="component" value="Unassembled WGS sequence"/>
</dbReference>
<evidence type="ECO:0000256" key="2">
    <source>
        <dbReference type="ARBA" id="ARBA00023043"/>
    </source>
</evidence>
<dbReference type="Gene3D" id="1.25.40.20">
    <property type="entry name" value="Ankyrin repeat-containing domain"/>
    <property type="match status" value="1"/>
</dbReference>
<feature type="repeat" description="ANK" evidence="3">
    <location>
        <begin position="97"/>
        <end position="129"/>
    </location>
</feature>
<keyword evidence="1" id="KW-0677">Repeat</keyword>
<protein>
    <submittedName>
        <fullName evidence="4">Uncharacterized protein</fullName>
    </submittedName>
</protein>
<dbReference type="PANTHER" id="PTHR24171">
    <property type="entry name" value="ANKYRIN REPEAT DOMAIN-CONTAINING PROTEIN 39-RELATED"/>
    <property type="match status" value="1"/>
</dbReference>
<evidence type="ECO:0000313" key="5">
    <source>
        <dbReference type="Proteomes" id="UP001165122"/>
    </source>
</evidence>
<evidence type="ECO:0000256" key="3">
    <source>
        <dbReference type="PROSITE-ProRule" id="PRU00023"/>
    </source>
</evidence>
<dbReference type="SMART" id="SM00248">
    <property type="entry name" value="ANK"/>
    <property type="match status" value="4"/>
</dbReference>
<keyword evidence="5" id="KW-1185">Reference proteome</keyword>
<name>A0A9W7EER1_9STRA</name>